<sequence>MSELNNIAETNYKLGQASLKTATKSTDVLPFVVVPEGSKVHGFNSLLARPINLEQSVSLNTAKDFIAYVSRYADKNSLVFVDVLEGKFKAVLDYHQVDQSIENEGAELSPRHCKHVAHFVAEKTPEFQKIEKNSGEKFSQTGFALFLEDVVPYINQPDATVLLEIVQTLNAKTNVDFKSGIRTDNGQVQLTYNETIEARAGVTGNLSIPEKLVFGIQVHRGGSHYALPARFRYRIKDGVITFWYDLDQLEKAIEKSMEDTVEYVRHGKTVGNDEVQGQLSGIPPYVQILEGSV</sequence>
<organism evidence="1 2">
    <name type="scientific">Acinetobacter lactucae</name>
    <dbReference type="NCBI Taxonomy" id="1785128"/>
    <lineage>
        <taxon>Bacteria</taxon>
        <taxon>Pseudomonadati</taxon>
        <taxon>Pseudomonadota</taxon>
        <taxon>Gammaproteobacteria</taxon>
        <taxon>Moraxellales</taxon>
        <taxon>Moraxellaceae</taxon>
        <taxon>Acinetobacter</taxon>
        <taxon>Acinetobacter calcoaceticus/baumannii complex</taxon>
    </lineage>
</organism>
<dbReference type="EMBL" id="RFES01000007">
    <property type="protein sequence ID" value="RSO56380.1"/>
    <property type="molecule type" value="Genomic_DNA"/>
</dbReference>
<comment type="caution">
    <text evidence="1">The sequence shown here is derived from an EMBL/GenBank/DDBJ whole genome shotgun (WGS) entry which is preliminary data.</text>
</comment>
<name>A0A3R9RCX4_9GAMM</name>
<reference evidence="1 2" key="1">
    <citation type="submission" date="2018-10" db="EMBL/GenBank/DDBJ databases">
        <title>GWAS and RNA-Seq identify cryptic mechanisms of antimicrobial resistance in Acinetobacter baumannii.</title>
        <authorList>
            <person name="Sahl J.W."/>
        </authorList>
    </citation>
    <scope>NUCLEOTIDE SEQUENCE [LARGE SCALE GENOMIC DNA]</scope>
    <source>
        <strain evidence="1 2">TG41018</strain>
    </source>
</reference>
<dbReference type="InterPro" id="IPR019276">
    <property type="entry name" value="DUF2303"/>
</dbReference>
<proteinExistence type="predicted"/>
<protein>
    <submittedName>
        <fullName evidence="1">DUF2303 family protein</fullName>
    </submittedName>
</protein>
<dbReference type="Proteomes" id="UP000276905">
    <property type="component" value="Unassembled WGS sequence"/>
</dbReference>
<evidence type="ECO:0000313" key="2">
    <source>
        <dbReference type="Proteomes" id="UP000276905"/>
    </source>
</evidence>
<dbReference type="Pfam" id="PF10065">
    <property type="entry name" value="DUF2303"/>
    <property type="match status" value="1"/>
</dbReference>
<accession>A0A3R9RCX4</accession>
<dbReference type="RefSeq" id="WP_125699210.1">
    <property type="nucleotide sequence ID" value="NZ_RFES01000007.1"/>
</dbReference>
<dbReference type="AlphaFoldDB" id="A0A3R9RCX4"/>
<gene>
    <name evidence="1" type="ORF">EA756_11860</name>
</gene>
<evidence type="ECO:0000313" key="1">
    <source>
        <dbReference type="EMBL" id="RSO56380.1"/>
    </source>
</evidence>